<protein>
    <submittedName>
        <fullName evidence="1">Uncharacterized protein</fullName>
    </submittedName>
</protein>
<dbReference type="RefSeq" id="WP_249503596.1">
    <property type="nucleotide sequence ID" value="NZ_CP097253.1"/>
</dbReference>
<accession>A0ABY5MUM4</accession>
<organism evidence="1 2">
    <name type="scientific">Sphingomonas glaciei</name>
    <dbReference type="NCBI Taxonomy" id="2938948"/>
    <lineage>
        <taxon>Bacteria</taxon>
        <taxon>Pseudomonadati</taxon>
        <taxon>Pseudomonadota</taxon>
        <taxon>Alphaproteobacteria</taxon>
        <taxon>Sphingomonadales</taxon>
        <taxon>Sphingomonadaceae</taxon>
        <taxon>Sphingomonas</taxon>
    </lineage>
</organism>
<keyword evidence="2" id="KW-1185">Reference proteome</keyword>
<proteinExistence type="predicted"/>
<gene>
    <name evidence="1" type="ORF">M1K48_12870</name>
</gene>
<name>A0ABY5MUM4_9SPHN</name>
<evidence type="ECO:0000313" key="1">
    <source>
        <dbReference type="EMBL" id="UUR07807.1"/>
    </source>
</evidence>
<reference evidence="1 2" key="1">
    <citation type="submission" date="2022-05" db="EMBL/GenBank/DDBJ databases">
        <title>S8-45 Sphingomonas ultraviolaceadurans.</title>
        <authorList>
            <person name="Liu Y."/>
        </authorList>
    </citation>
    <scope>NUCLEOTIDE SEQUENCE [LARGE SCALE GENOMIC DNA]</scope>
    <source>
        <strain evidence="1 2">S8-45</strain>
    </source>
</reference>
<dbReference type="Proteomes" id="UP000831921">
    <property type="component" value="Chromosome"/>
</dbReference>
<dbReference type="EMBL" id="CP097253">
    <property type="protein sequence ID" value="UUR07807.1"/>
    <property type="molecule type" value="Genomic_DNA"/>
</dbReference>
<evidence type="ECO:0000313" key="2">
    <source>
        <dbReference type="Proteomes" id="UP000831921"/>
    </source>
</evidence>
<sequence>MLLTSLLLAAAQPAAAPSTERTAERALFKQIVEMQTVAGKTADPAS</sequence>